<comment type="caution">
    <text evidence="1">The sequence shown here is derived from an EMBL/GenBank/DDBJ whole genome shotgun (WGS) entry which is preliminary data.</text>
</comment>
<accession>A0A445BKX8</accession>
<dbReference type="InterPro" id="IPR046960">
    <property type="entry name" value="PPR_At4g14850-like_plant"/>
</dbReference>
<dbReference type="GO" id="GO:0009451">
    <property type="term" value="P:RNA modification"/>
    <property type="evidence" value="ECO:0007669"/>
    <property type="project" value="InterPro"/>
</dbReference>
<evidence type="ECO:0000313" key="1">
    <source>
        <dbReference type="EMBL" id="RYR39324.1"/>
    </source>
</evidence>
<protein>
    <recommendedName>
        <fullName evidence="3">Pentatricopeptide repeat-containing protein</fullName>
    </recommendedName>
</protein>
<dbReference type="AlphaFoldDB" id="A0A445BKX8"/>
<sequence length="241" mass="26579">MLERVLRYLFVGYVYGLTKDCKCQLTFLRHAIRIYAIEALTSTALPLLLLQSHKSTTTFSAFVSAYNKLKLIPITITTIMCSTIFPTTATGKWPKLFMHTTFPLMASSQVLPSISTPLPAMSLSLRGSSTSSIPVRDIYSLIILSFSCTQGMGYSKIHSVLPDQFTLAIALSICSKLRNVEFGTLLHSCMIKAGFVSNPFCQGALIDLYAKCSFFCHASAKFDTAFLLDTVSWMASILGYV</sequence>
<organism evidence="1 2">
    <name type="scientific">Arachis hypogaea</name>
    <name type="common">Peanut</name>
    <dbReference type="NCBI Taxonomy" id="3818"/>
    <lineage>
        <taxon>Eukaryota</taxon>
        <taxon>Viridiplantae</taxon>
        <taxon>Streptophyta</taxon>
        <taxon>Embryophyta</taxon>
        <taxon>Tracheophyta</taxon>
        <taxon>Spermatophyta</taxon>
        <taxon>Magnoliopsida</taxon>
        <taxon>eudicotyledons</taxon>
        <taxon>Gunneridae</taxon>
        <taxon>Pentapetalae</taxon>
        <taxon>rosids</taxon>
        <taxon>fabids</taxon>
        <taxon>Fabales</taxon>
        <taxon>Fabaceae</taxon>
        <taxon>Papilionoideae</taxon>
        <taxon>50 kb inversion clade</taxon>
        <taxon>dalbergioids sensu lato</taxon>
        <taxon>Dalbergieae</taxon>
        <taxon>Pterocarpus clade</taxon>
        <taxon>Arachis</taxon>
    </lineage>
</organism>
<keyword evidence="2" id="KW-1185">Reference proteome</keyword>
<name>A0A445BKX8_ARAHY</name>
<evidence type="ECO:0000313" key="2">
    <source>
        <dbReference type="Proteomes" id="UP000289738"/>
    </source>
</evidence>
<dbReference type="Gene3D" id="1.25.40.10">
    <property type="entry name" value="Tetratricopeptide repeat domain"/>
    <property type="match status" value="1"/>
</dbReference>
<reference evidence="1 2" key="1">
    <citation type="submission" date="2019-01" db="EMBL/GenBank/DDBJ databases">
        <title>Sequencing of cultivated peanut Arachis hypogaea provides insights into genome evolution and oil improvement.</title>
        <authorList>
            <person name="Chen X."/>
        </authorList>
    </citation>
    <scope>NUCLEOTIDE SEQUENCE [LARGE SCALE GENOMIC DNA]</scope>
    <source>
        <strain evidence="2">cv. Fuhuasheng</strain>
        <tissue evidence="1">Leaves</tissue>
    </source>
</reference>
<dbReference type="EMBL" id="SDMP01000009">
    <property type="protein sequence ID" value="RYR39324.1"/>
    <property type="molecule type" value="Genomic_DNA"/>
</dbReference>
<evidence type="ECO:0008006" key="3">
    <source>
        <dbReference type="Google" id="ProtNLM"/>
    </source>
</evidence>
<dbReference type="GO" id="GO:0003723">
    <property type="term" value="F:RNA binding"/>
    <property type="evidence" value="ECO:0007669"/>
    <property type="project" value="InterPro"/>
</dbReference>
<dbReference type="STRING" id="3818.A0A445BKX8"/>
<dbReference type="Proteomes" id="UP000289738">
    <property type="component" value="Chromosome A09"/>
</dbReference>
<dbReference type="PANTHER" id="PTHR47926">
    <property type="entry name" value="PENTATRICOPEPTIDE REPEAT-CONTAINING PROTEIN"/>
    <property type="match status" value="1"/>
</dbReference>
<gene>
    <name evidence="1" type="ORF">Ahy_A09g044829</name>
</gene>
<dbReference type="InterPro" id="IPR011990">
    <property type="entry name" value="TPR-like_helical_dom_sf"/>
</dbReference>
<proteinExistence type="predicted"/>